<name>A0A073AXN8_9PSEU</name>
<feature type="compositionally biased region" description="Basic and acidic residues" evidence="1">
    <location>
        <begin position="302"/>
        <end position="313"/>
    </location>
</feature>
<feature type="region of interest" description="Disordered" evidence="1">
    <location>
        <begin position="273"/>
        <end position="313"/>
    </location>
</feature>
<proteinExistence type="predicted"/>
<dbReference type="Proteomes" id="UP000031419">
    <property type="component" value="Unassembled WGS sequence"/>
</dbReference>
<dbReference type="InterPro" id="IPR009737">
    <property type="entry name" value="Aim32/Apd1-like"/>
</dbReference>
<dbReference type="Gene3D" id="3.40.30.10">
    <property type="entry name" value="Glutaredoxin"/>
    <property type="match status" value="1"/>
</dbReference>
<dbReference type="InterPro" id="IPR010350">
    <property type="entry name" value="Aim32/Apd1-like_bac"/>
</dbReference>
<protein>
    <submittedName>
        <fullName evidence="2">Sucrase ferredoxin</fullName>
    </submittedName>
</protein>
<dbReference type="STRING" id="28042.GU90_11695"/>
<sequence>MCLSGAVRDAETCAGLSEALAEPLPGTAAVARGWLCLEQPGPWGRNAVAESRLDPELGQELTARAEAHGLRVQLIRHPARKTPQPRRRVLLANTHPRHCWLRAADVEDPAELLDLDFAGIAAGEHGGFGHPATEPVLLVCTNGRRDQCCALRGRALAGALSDQYGEQVWETSHTGGHRFAPAAVLLPTGYTYGRLGVPEAQAVLSAALAGKVALEHCRGRSTWSQPAQAAELALREQLSEHLVDAVVVEDDEDGAVRVGHQDGRRWLVEVRQDELDPPRPNSCGKEPARPVARTVTGISLLRTDRRENPSQRG</sequence>
<dbReference type="Pfam" id="PF06999">
    <property type="entry name" value="Suc_Fer-like"/>
    <property type="match status" value="1"/>
</dbReference>
<accession>A0A073AXN8</accession>
<dbReference type="SUPFAM" id="SSF52833">
    <property type="entry name" value="Thioredoxin-like"/>
    <property type="match status" value="1"/>
</dbReference>
<organism evidence="2 3">
    <name type="scientific">Saccharopolyspora rectivirgula</name>
    <dbReference type="NCBI Taxonomy" id="28042"/>
    <lineage>
        <taxon>Bacteria</taxon>
        <taxon>Bacillati</taxon>
        <taxon>Actinomycetota</taxon>
        <taxon>Actinomycetes</taxon>
        <taxon>Pseudonocardiales</taxon>
        <taxon>Pseudonocardiaceae</taxon>
        <taxon>Saccharopolyspora</taxon>
    </lineage>
</organism>
<evidence type="ECO:0000313" key="2">
    <source>
        <dbReference type="EMBL" id="KEI44130.1"/>
    </source>
</evidence>
<dbReference type="InterPro" id="IPR036249">
    <property type="entry name" value="Thioredoxin-like_sf"/>
</dbReference>
<dbReference type="OrthoDB" id="3399139at2"/>
<comment type="caution">
    <text evidence="2">The sequence shown here is derived from an EMBL/GenBank/DDBJ whole genome shotgun (WGS) entry which is preliminary data.</text>
</comment>
<dbReference type="AlphaFoldDB" id="A0A073AXN8"/>
<dbReference type="EMBL" id="JNVU01000029">
    <property type="protein sequence ID" value="KEI44130.1"/>
    <property type="molecule type" value="Genomic_DNA"/>
</dbReference>
<gene>
    <name evidence="2" type="ORF">GU90_11695</name>
</gene>
<evidence type="ECO:0000313" key="3">
    <source>
        <dbReference type="Proteomes" id="UP000031419"/>
    </source>
</evidence>
<dbReference type="eggNOG" id="COG4759">
    <property type="taxonomic scope" value="Bacteria"/>
</dbReference>
<reference evidence="2 3" key="1">
    <citation type="submission" date="2014-06" db="EMBL/GenBank/DDBJ databases">
        <title>Saccharopolyspora rectivirgula DSM-43113 Genome sequencing.</title>
        <authorList>
            <person name="Barrera C."/>
            <person name="Millon L."/>
            <person name="Rognon B."/>
            <person name="Zaugg C."/>
            <person name="Monod M."/>
        </authorList>
    </citation>
    <scope>NUCLEOTIDE SEQUENCE [LARGE SCALE GENOMIC DNA]</scope>
    <source>
        <strain evidence="2 3">DSM 43113</strain>
    </source>
</reference>
<dbReference type="CDD" id="cd03062">
    <property type="entry name" value="TRX_Fd_Sucrase"/>
    <property type="match status" value="1"/>
</dbReference>
<evidence type="ECO:0000256" key="1">
    <source>
        <dbReference type="SAM" id="MobiDB-lite"/>
    </source>
</evidence>
<dbReference type="PIRSF" id="PIRSF035042">
    <property type="entry name" value="UCP035042_thirdx"/>
    <property type="match status" value="1"/>
</dbReference>
<keyword evidence="3" id="KW-1185">Reference proteome</keyword>